<dbReference type="PhylomeDB" id="Q3J520"/>
<keyword evidence="2" id="KW-0540">Nuclease</keyword>
<dbReference type="Gene3D" id="1.10.30.50">
    <property type="match status" value="1"/>
</dbReference>
<dbReference type="Pfam" id="PF01844">
    <property type="entry name" value="HNH"/>
    <property type="match status" value="1"/>
</dbReference>
<keyword evidence="2" id="KW-0255">Endonuclease</keyword>
<dbReference type="EnsemblBacteria" id="ABA78114">
    <property type="protein sequence ID" value="ABA78114"/>
    <property type="gene ID" value="RSP_1967"/>
</dbReference>
<gene>
    <name evidence="2" type="ORF">RSP_1967</name>
</gene>
<dbReference type="GO" id="GO:0004519">
    <property type="term" value="F:endonuclease activity"/>
    <property type="evidence" value="ECO:0007669"/>
    <property type="project" value="UniProtKB-KW"/>
</dbReference>
<dbReference type="Proteomes" id="UP000002703">
    <property type="component" value="Chromosome 1"/>
</dbReference>
<dbReference type="CDD" id="cd00085">
    <property type="entry name" value="HNHc"/>
    <property type="match status" value="1"/>
</dbReference>
<reference evidence="3" key="1">
    <citation type="submission" date="2005-09" db="EMBL/GenBank/DDBJ databases">
        <title>Complete sequence of chromosome 1 of Rhodobacter sphaeroides 2.4.1.</title>
        <authorList>
            <person name="Copeland A."/>
            <person name="Lucas S."/>
            <person name="Lapidus A."/>
            <person name="Barry K."/>
            <person name="Detter J.C."/>
            <person name="Glavina T."/>
            <person name="Hammon N."/>
            <person name="Israni S."/>
            <person name="Pitluck S."/>
            <person name="Richardson P."/>
            <person name="Mackenzie C."/>
            <person name="Choudhary M."/>
            <person name="Larimer F."/>
            <person name="Hauser L.J."/>
            <person name="Land M."/>
            <person name="Donohue T.J."/>
            <person name="Kaplan S."/>
        </authorList>
    </citation>
    <scope>NUCLEOTIDE SEQUENCE [LARGE SCALE GENOMIC DNA]</scope>
    <source>
        <strain evidence="3">ATCC 17023 / DSM 158 / JCM 6121 / CCUG 31486 / LMG 2827 / NBRC 12203 / NCIMB 8253 / ATH 2.4.1.</strain>
    </source>
</reference>
<evidence type="ECO:0000313" key="2">
    <source>
        <dbReference type="EMBL" id="ABA78114.1"/>
    </source>
</evidence>
<dbReference type="AlphaFoldDB" id="Q3J520"/>
<sequence>MAGWPYNTSRWSKLREAKLAEKPLCEICQRRGIVEPAVAVDHFVAIRHGGDPFPPLSGLLSLCVACHNEKTASFDKPGADPFRRRFKGFDVHLTFLTDE</sequence>
<dbReference type="OrthoDB" id="5292295at2"/>
<accession>Q3J520</accession>
<dbReference type="GO" id="GO:0003676">
    <property type="term" value="F:nucleic acid binding"/>
    <property type="evidence" value="ECO:0007669"/>
    <property type="project" value="InterPro"/>
</dbReference>
<evidence type="ECO:0000259" key="1">
    <source>
        <dbReference type="Pfam" id="PF01844"/>
    </source>
</evidence>
<dbReference type="STRING" id="272943.RSP_1967"/>
<evidence type="ECO:0000313" key="3">
    <source>
        <dbReference type="Proteomes" id="UP000002703"/>
    </source>
</evidence>
<dbReference type="PATRIC" id="fig|272943.9.peg.854"/>
<dbReference type="GeneID" id="3719296"/>
<dbReference type="GO" id="GO:0008270">
    <property type="term" value="F:zinc ion binding"/>
    <property type="evidence" value="ECO:0007669"/>
    <property type="project" value="InterPro"/>
</dbReference>
<dbReference type="EMBL" id="CP000143">
    <property type="protein sequence ID" value="ABA78114.1"/>
    <property type="molecule type" value="Genomic_DNA"/>
</dbReference>
<feature type="domain" description="HNH" evidence="1">
    <location>
        <begin position="25"/>
        <end position="72"/>
    </location>
</feature>
<dbReference type="InterPro" id="IPR002711">
    <property type="entry name" value="HNH"/>
</dbReference>
<dbReference type="eggNOG" id="COG1403">
    <property type="taxonomic scope" value="Bacteria"/>
</dbReference>
<organism evidence="2 3">
    <name type="scientific">Cereibacter sphaeroides (strain ATCC 17023 / DSM 158 / JCM 6121 / CCUG 31486 / LMG 2827 / NBRC 12203 / NCIMB 8253 / ATH 2.4.1.)</name>
    <name type="common">Rhodobacter sphaeroides</name>
    <dbReference type="NCBI Taxonomy" id="272943"/>
    <lineage>
        <taxon>Bacteria</taxon>
        <taxon>Pseudomonadati</taxon>
        <taxon>Pseudomonadota</taxon>
        <taxon>Alphaproteobacteria</taxon>
        <taxon>Rhodobacterales</taxon>
        <taxon>Paracoccaceae</taxon>
        <taxon>Cereibacter</taxon>
    </lineage>
</organism>
<protein>
    <submittedName>
        <fullName evidence="2">Restriction endonuclease</fullName>
    </submittedName>
</protein>
<keyword evidence="3" id="KW-1185">Reference proteome</keyword>
<dbReference type="RefSeq" id="WP_011337119.1">
    <property type="nucleotide sequence ID" value="NC_007493.2"/>
</dbReference>
<dbReference type="InterPro" id="IPR003615">
    <property type="entry name" value="HNH_nuc"/>
</dbReference>
<proteinExistence type="predicted"/>
<name>Q3J520_CERS4</name>
<keyword evidence="2" id="KW-0378">Hydrolase</keyword>
<dbReference type="KEGG" id="rsp:RSP_1967"/>